<dbReference type="Proteomes" id="UP001527099">
    <property type="component" value="Unassembled WGS sequence"/>
</dbReference>
<dbReference type="PANTHER" id="PTHR10584:SF166">
    <property type="entry name" value="RIBOKINASE"/>
    <property type="match status" value="1"/>
</dbReference>
<sequence length="270" mass="29308">MKLIGLGDNVVDYYLDLGKIFPGGNALNVAVMCKRFGAERCSYLGLLGDDRTGSHITDSLNQELIDISRIRIAAGPSGEARVAMSEDGDRVFVGSNRGGVQDLLTLRLNDDDLAYVCSHDVVHSSVYSHLEHELPKLKGVSVSFDFSTRQNPEYLQLVCPNLTYAFFSGSHLSLAECLNLMTYVHKFGVHIVGITRGSQGAIFSEKGKVYEQSIIPVSVVDTLGAGDSFISAFLTHYTQHCDMKSALQQAAESAALTCGYYGAFGYGIDK</sequence>
<reference evidence="4 5" key="1">
    <citation type="submission" date="2022-05" db="EMBL/GenBank/DDBJ databases">
        <title>Genome Sequencing of Bee-Associated Microbes.</title>
        <authorList>
            <person name="Dunlap C."/>
        </authorList>
    </citation>
    <scope>NUCLEOTIDE SEQUENCE [LARGE SCALE GENOMIC DNA]</scope>
    <source>
        <strain evidence="4 5">NRRL B-14421</strain>
    </source>
</reference>
<keyword evidence="1" id="KW-0808">Transferase</keyword>
<dbReference type="PANTHER" id="PTHR10584">
    <property type="entry name" value="SUGAR KINASE"/>
    <property type="match status" value="1"/>
</dbReference>
<protein>
    <submittedName>
        <fullName evidence="4">PfkB family carbohydrate kinase</fullName>
    </submittedName>
</protein>
<evidence type="ECO:0000313" key="5">
    <source>
        <dbReference type="Proteomes" id="UP001527099"/>
    </source>
</evidence>
<dbReference type="GO" id="GO:0016301">
    <property type="term" value="F:kinase activity"/>
    <property type="evidence" value="ECO:0007669"/>
    <property type="project" value="UniProtKB-KW"/>
</dbReference>
<dbReference type="SUPFAM" id="SSF53613">
    <property type="entry name" value="Ribokinase-like"/>
    <property type="match status" value="1"/>
</dbReference>
<keyword evidence="2 4" id="KW-0418">Kinase</keyword>
<dbReference type="Pfam" id="PF00294">
    <property type="entry name" value="PfkB"/>
    <property type="match status" value="1"/>
</dbReference>
<dbReference type="InterPro" id="IPR002173">
    <property type="entry name" value="Carboh/pur_kinase_PfkB_CS"/>
</dbReference>
<evidence type="ECO:0000256" key="1">
    <source>
        <dbReference type="ARBA" id="ARBA00022679"/>
    </source>
</evidence>
<dbReference type="RefSeq" id="WP_268614723.1">
    <property type="nucleotide sequence ID" value="NZ_JAMDMX010000028.1"/>
</dbReference>
<evidence type="ECO:0000259" key="3">
    <source>
        <dbReference type="Pfam" id="PF00294"/>
    </source>
</evidence>
<keyword evidence="5" id="KW-1185">Reference proteome</keyword>
<gene>
    <name evidence="4" type="ORF">M5X19_10045</name>
</gene>
<dbReference type="EMBL" id="JAMDMX010000028">
    <property type="protein sequence ID" value="MCY9693225.1"/>
    <property type="molecule type" value="Genomic_DNA"/>
</dbReference>
<accession>A0ABT4GAL2</accession>
<evidence type="ECO:0000256" key="2">
    <source>
        <dbReference type="ARBA" id="ARBA00022777"/>
    </source>
</evidence>
<dbReference type="Gene3D" id="3.40.1190.20">
    <property type="match status" value="1"/>
</dbReference>
<comment type="caution">
    <text evidence="4">The sequence shown here is derived from an EMBL/GenBank/DDBJ whole genome shotgun (WGS) entry which is preliminary data.</text>
</comment>
<proteinExistence type="predicted"/>
<feature type="domain" description="Carbohydrate kinase PfkB" evidence="3">
    <location>
        <begin position="21"/>
        <end position="263"/>
    </location>
</feature>
<dbReference type="PROSITE" id="PS00584">
    <property type="entry name" value="PFKB_KINASES_2"/>
    <property type="match status" value="1"/>
</dbReference>
<name>A0ABT4GAL2_9BACL</name>
<organism evidence="4 5">
    <name type="scientific">Paenibacillus alginolyticus</name>
    <dbReference type="NCBI Taxonomy" id="59839"/>
    <lineage>
        <taxon>Bacteria</taxon>
        <taxon>Bacillati</taxon>
        <taxon>Bacillota</taxon>
        <taxon>Bacilli</taxon>
        <taxon>Bacillales</taxon>
        <taxon>Paenibacillaceae</taxon>
        <taxon>Paenibacillus</taxon>
    </lineage>
</organism>
<evidence type="ECO:0000313" key="4">
    <source>
        <dbReference type="EMBL" id="MCY9693225.1"/>
    </source>
</evidence>
<dbReference type="InterPro" id="IPR029056">
    <property type="entry name" value="Ribokinase-like"/>
</dbReference>
<dbReference type="InterPro" id="IPR011611">
    <property type="entry name" value="PfkB_dom"/>
</dbReference>